<dbReference type="AlphaFoldDB" id="A0AAN7E5C9"/>
<dbReference type="InterPro" id="IPR013320">
    <property type="entry name" value="ConA-like_dom_sf"/>
</dbReference>
<evidence type="ECO:0000256" key="3">
    <source>
        <dbReference type="SAM" id="Phobius"/>
    </source>
</evidence>
<evidence type="ECO:0000313" key="6">
    <source>
        <dbReference type="EMBL" id="KAK4563521.1"/>
    </source>
</evidence>
<dbReference type="SUPFAM" id="SSF49899">
    <property type="entry name" value="Concanavalin A-like lectins/glucanases"/>
    <property type="match status" value="1"/>
</dbReference>
<keyword evidence="7" id="KW-1185">Reference proteome</keyword>
<evidence type="ECO:0000313" key="7">
    <source>
        <dbReference type="Proteomes" id="UP001324115"/>
    </source>
</evidence>
<keyword evidence="3" id="KW-0472">Membrane</keyword>
<dbReference type="PANTHER" id="PTHR32401">
    <property type="entry name" value="CONCANAVALIN A-LIKE LECTIN FAMILY PROTEIN"/>
    <property type="match status" value="1"/>
</dbReference>
<evidence type="ECO:0000259" key="5">
    <source>
        <dbReference type="Pfam" id="PF00139"/>
    </source>
</evidence>
<feature type="transmembrane region" description="Helical" evidence="3">
    <location>
        <begin position="291"/>
        <end position="314"/>
    </location>
</feature>
<dbReference type="EMBL" id="JAXUIC010000011">
    <property type="protein sequence ID" value="KAK4563521.1"/>
    <property type="molecule type" value="Genomic_DNA"/>
</dbReference>
<organism evidence="6 7">
    <name type="scientific">Quercus rubra</name>
    <name type="common">Northern red oak</name>
    <name type="synonym">Quercus borealis</name>
    <dbReference type="NCBI Taxonomy" id="3512"/>
    <lineage>
        <taxon>Eukaryota</taxon>
        <taxon>Viridiplantae</taxon>
        <taxon>Streptophyta</taxon>
        <taxon>Embryophyta</taxon>
        <taxon>Tracheophyta</taxon>
        <taxon>Spermatophyta</taxon>
        <taxon>Magnoliopsida</taxon>
        <taxon>eudicotyledons</taxon>
        <taxon>Gunneridae</taxon>
        <taxon>Pentapetalae</taxon>
        <taxon>rosids</taxon>
        <taxon>fabids</taxon>
        <taxon>Fagales</taxon>
        <taxon>Fagaceae</taxon>
        <taxon>Quercus</taxon>
    </lineage>
</organism>
<dbReference type="Proteomes" id="UP001324115">
    <property type="component" value="Unassembled WGS sequence"/>
</dbReference>
<keyword evidence="3" id="KW-1133">Transmembrane helix</keyword>
<dbReference type="CDD" id="cd06899">
    <property type="entry name" value="lectin_legume_LecRK_Arcelin_ConA"/>
    <property type="match status" value="1"/>
</dbReference>
<feature type="signal peptide" evidence="4">
    <location>
        <begin position="1"/>
        <end position="27"/>
    </location>
</feature>
<dbReference type="InterPro" id="IPR019825">
    <property type="entry name" value="Lectin_legB_Mn/Ca_BS"/>
</dbReference>
<dbReference type="PANTHER" id="PTHR32401:SF49">
    <property type="entry name" value="OS10G0129200 PROTEIN"/>
    <property type="match status" value="1"/>
</dbReference>
<evidence type="ECO:0000256" key="4">
    <source>
        <dbReference type="SAM" id="SignalP"/>
    </source>
</evidence>
<sequence>MVFQAPKLRIIYLLISIFLLLINPCATQIFFNYTDFSQTIKNKPINRTGNATILGSVIQLTPDEVDNWGRATYSEQMHLWDEKSGKVANFTSNFSFIIDSQGKDRYSDGITFFLSTPNFPDPRPTDGAGLGLVSRKQMGQPSFLAANKFVAVEFDTFQNEEFDQPNLVSEHVGININNMMSQTSTPWYCTIKENRTYSASINYDASTQNLSVTFTGFNYDNTTIQQHLSLVINLTDHLPESVEFGFSASTGLISELHILSTWSFESTSPSTIQQSPAPSVEKNKDEPKTKLVVGLSLGACILIIGLLLVCFVYGKKRREGKGEKEEGLVSNKEGT</sequence>
<dbReference type="PROSITE" id="PS00307">
    <property type="entry name" value="LECTIN_LEGUME_BETA"/>
    <property type="match status" value="1"/>
</dbReference>
<accession>A0AAN7E5C9</accession>
<proteinExistence type="inferred from homology"/>
<comment type="caution">
    <text evidence="6">The sequence shown here is derived from an EMBL/GenBank/DDBJ whole genome shotgun (WGS) entry which is preliminary data.</text>
</comment>
<dbReference type="InterPro" id="IPR050258">
    <property type="entry name" value="Leguminous_Lectin"/>
</dbReference>
<gene>
    <name evidence="6" type="ORF">RGQ29_005870</name>
</gene>
<feature type="domain" description="Legume lectin" evidence="5">
    <location>
        <begin position="31"/>
        <end position="274"/>
    </location>
</feature>
<protein>
    <recommendedName>
        <fullName evidence="5">Legume lectin domain-containing protein</fullName>
    </recommendedName>
</protein>
<evidence type="ECO:0000256" key="2">
    <source>
        <dbReference type="ARBA" id="ARBA00022734"/>
    </source>
</evidence>
<comment type="similarity">
    <text evidence="1">Belongs to the leguminous lectin family.</text>
</comment>
<evidence type="ECO:0000256" key="1">
    <source>
        <dbReference type="ARBA" id="ARBA00007606"/>
    </source>
</evidence>
<feature type="chain" id="PRO_5042820997" description="Legume lectin domain-containing protein" evidence="4">
    <location>
        <begin position="28"/>
        <end position="335"/>
    </location>
</feature>
<dbReference type="InterPro" id="IPR001220">
    <property type="entry name" value="Legume_lectin_dom"/>
</dbReference>
<keyword evidence="3" id="KW-0812">Transmembrane</keyword>
<keyword evidence="2" id="KW-0430">Lectin</keyword>
<dbReference type="GO" id="GO:0030246">
    <property type="term" value="F:carbohydrate binding"/>
    <property type="evidence" value="ECO:0007669"/>
    <property type="project" value="UniProtKB-KW"/>
</dbReference>
<reference evidence="6 7" key="1">
    <citation type="journal article" date="2023" name="G3 (Bethesda)">
        <title>A haplotype-resolved chromosome-scale genome for Quercus rubra L. provides insights into the genetics of adaptive traits for red oak species.</title>
        <authorList>
            <person name="Kapoor B."/>
            <person name="Jenkins J."/>
            <person name="Schmutz J."/>
            <person name="Zhebentyayeva T."/>
            <person name="Kuelheim C."/>
            <person name="Coggeshall M."/>
            <person name="Heim C."/>
            <person name="Lasky J.R."/>
            <person name="Leites L."/>
            <person name="Islam-Faridi N."/>
            <person name="Romero-Severson J."/>
            <person name="DeLeo V.L."/>
            <person name="Lucas S.M."/>
            <person name="Lazic D."/>
            <person name="Gailing O."/>
            <person name="Carlson J."/>
            <person name="Staton M."/>
        </authorList>
    </citation>
    <scope>NUCLEOTIDE SEQUENCE [LARGE SCALE GENOMIC DNA]</scope>
    <source>
        <strain evidence="6">Pseudo-F2</strain>
    </source>
</reference>
<name>A0AAN7E5C9_QUERU</name>
<keyword evidence="4" id="KW-0732">Signal</keyword>
<dbReference type="Pfam" id="PF00139">
    <property type="entry name" value="Lectin_legB"/>
    <property type="match status" value="1"/>
</dbReference>
<dbReference type="Gene3D" id="2.60.120.200">
    <property type="match status" value="1"/>
</dbReference>